<evidence type="ECO:0000256" key="2">
    <source>
        <dbReference type="ARBA" id="ARBA00022475"/>
    </source>
</evidence>
<comment type="subcellular location">
    <subcellularLocation>
        <location evidence="1">Cell membrane</location>
        <topology evidence="1">Multi-pass membrane protein</topology>
    </subcellularLocation>
</comment>
<keyword evidence="4 8" id="KW-0812">Transmembrane</keyword>
<dbReference type="EMBL" id="CP019454">
    <property type="protein sequence ID" value="AUW95156.1"/>
    <property type="molecule type" value="Genomic_DNA"/>
</dbReference>
<feature type="transmembrane region" description="Helical" evidence="8">
    <location>
        <begin position="237"/>
        <end position="261"/>
    </location>
</feature>
<feature type="transmembrane region" description="Helical" evidence="8">
    <location>
        <begin position="50"/>
        <end position="68"/>
    </location>
</feature>
<dbReference type="Pfam" id="PF09721">
    <property type="entry name" value="Exosortase_EpsH"/>
    <property type="match status" value="1"/>
</dbReference>
<keyword evidence="6 8" id="KW-1133">Transmembrane helix</keyword>
<evidence type="ECO:0000313" key="9">
    <source>
        <dbReference type="EMBL" id="AUW95156.1"/>
    </source>
</evidence>
<keyword evidence="3" id="KW-0645">Protease</keyword>
<evidence type="ECO:0000256" key="3">
    <source>
        <dbReference type="ARBA" id="ARBA00022670"/>
    </source>
</evidence>
<feature type="transmembrane region" description="Helical" evidence="8">
    <location>
        <begin position="139"/>
        <end position="166"/>
    </location>
</feature>
<organism evidence="9 10">
    <name type="scientific">Sulfobacillus thermotolerans</name>
    <dbReference type="NCBI Taxonomy" id="338644"/>
    <lineage>
        <taxon>Bacteria</taxon>
        <taxon>Bacillati</taxon>
        <taxon>Bacillota</taxon>
        <taxon>Clostridia</taxon>
        <taxon>Eubacteriales</taxon>
        <taxon>Clostridiales Family XVII. Incertae Sedis</taxon>
        <taxon>Sulfobacillus</taxon>
    </lineage>
</organism>
<evidence type="ECO:0008006" key="11">
    <source>
        <dbReference type="Google" id="ProtNLM"/>
    </source>
</evidence>
<keyword evidence="5" id="KW-0378">Hydrolase</keyword>
<feature type="transmembrane region" description="Helical" evidence="8">
    <location>
        <begin position="273"/>
        <end position="293"/>
    </location>
</feature>
<feature type="transmembrane region" description="Helical" evidence="8">
    <location>
        <begin position="80"/>
        <end position="99"/>
    </location>
</feature>
<feature type="transmembrane region" description="Helical" evidence="8">
    <location>
        <begin position="314"/>
        <end position="335"/>
    </location>
</feature>
<evidence type="ECO:0000256" key="6">
    <source>
        <dbReference type="ARBA" id="ARBA00022989"/>
    </source>
</evidence>
<evidence type="ECO:0000256" key="5">
    <source>
        <dbReference type="ARBA" id="ARBA00022801"/>
    </source>
</evidence>
<keyword evidence="2" id="KW-1003">Cell membrane</keyword>
<evidence type="ECO:0000313" key="10">
    <source>
        <dbReference type="Proteomes" id="UP000325292"/>
    </source>
</evidence>
<feature type="transmembrane region" description="Helical" evidence="8">
    <location>
        <begin position="105"/>
        <end position="127"/>
    </location>
</feature>
<dbReference type="NCBIfam" id="TIGR04178">
    <property type="entry name" value="exo_archaeo"/>
    <property type="match status" value="1"/>
</dbReference>
<dbReference type="InterPro" id="IPR026392">
    <property type="entry name" value="Exo/Archaeosortase_dom"/>
</dbReference>
<feature type="transmembrane region" description="Helical" evidence="8">
    <location>
        <begin position="207"/>
        <end position="225"/>
    </location>
</feature>
<dbReference type="Proteomes" id="UP000325292">
    <property type="component" value="Chromosome"/>
</dbReference>
<evidence type="ECO:0000256" key="7">
    <source>
        <dbReference type="ARBA" id="ARBA00023136"/>
    </source>
</evidence>
<reference evidence="9 10" key="1">
    <citation type="journal article" date="2019" name="Sci. Rep.">
        <title>Sulfobacillus thermotolerans: new insights into resistance and metabolic capacities of acidophilic chemolithotrophs.</title>
        <authorList>
            <person name="Panyushkina A.E."/>
            <person name="Babenko V.V."/>
            <person name="Nikitina A.S."/>
            <person name="Selezneva O.V."/>
            <person name="Tsaplina I.A."/>
            <person name="Letarova M.A."/>
            <person name="Kostryukova E.S."/>
            <person name="Letarov A.V."/>
        </authorList>
    </citation>
    <scope>NUCLEOTIDE SEQUENCE [LARGE SCALE GENOMIC DNA]</scope>
    <source>
        <strain evidence="9 10">Kr1</strain>
    </source>
</reference>
<protein>
    <recommendedName>
        <fullName evidence="11">Methanolan biosynthesis EpsI domain-containing protein</fullName>
    </recommendedName>
</protein>
<evidence type="ECO:0000256" key="8">
    <source>
        <dbReference type="SAM" id="Phobius"/>
    </source>
</evidence>
<dbReference type="InterPro" id="IPR019127">
    <property type="entry name" value="Exosortase"/>
</dbReference>
<keyword evidence="7 8" id="KW-0472">Membrane</keyword>
<gene>
    <name evidence="9" type="ORF">BXT84_15320</name>
</gene>
<evidence type="ECO:0000256" key="4">
    <source>
        <dbReference type="ARBA" id="ARBA00022692"/>
    </source>
</evidence>
<sequence length="541" mass="58660">MTKNSAISRTPRHSLTGFWILWVGLCTAPLLAYASPLWQNILADTPIADLIWIPILAIGWASWNLLAVPFEGPDDSELDAILGISLAAITGLALIVGPARWPTAFVFDHAGLLLWPLWILAMTWLFWGIGATRKVLGPLVYLLLVWPPVFEAIANATQTLLVTWAIRILQYSTASFGWIHAIQPFGTFNVAYGHIEFPVIVAEACSGADSLLGAAIVIPVIWFLLNGRWQHKLYLSLIALTGALVLNWIRLIAIVLAVHIIGPHFTFSYIHPVLGFVLFAMLTVVLIGLMRPFGLSMPSPQENRSIPHAGVGRLIAAILLSGLVFYLLTPLFSLAKGSFGKPQPISHNALSALIPDLRGFMSASVYHANESSILGPHSATLADMYVDTHTGHEALVEVWSAANANMLAAYGFHNCLLYHGDNIAAAQSFQLIPGIVATAYAVTLPANYVGGPRSTYVDIEWTDSVKQPDGVRYLRWSLAAFPASAPSLSSSSPIRLDPLTVSEAMVAPRTHGTWTGAIATTKTNLITMAERILHQSLQPKA</sequence>
<keyword evidence="10" id="KW-1185">Reference proteome</keyword>
<evidence type="ECO:0000256" key="1">
    <source>
        <dbReference type="ARBA" id="ARBA00004651"/>
    </source>
</evidence>
<proteinExistence type="predicted"/>
<accession>A0ABM6RV12</accession>
<name>A0ABM6RV12_9FIRM</name>